<evidence type="ECO:0000259" key="25">
    <source>
        <dbReference type="PROSITE" id="PS51384"/>
    </source>
</evidence>
<dbReference type="EMBL" id="LWID01000001">
    <property type="protein sequence ID" value="MDG6894301.1"/>
    <property type="molecule type" value="Genomic_DNA"/>
</dbReference>
<keyword evidence="27" id="KW-1185">Reference proteome</keyword>
<comment type="catalytic activity">
    <reaction evidence="22">
        <text>2 nitric oxide + NADPH + 2 O2 = 2 nitrate + NADP(+) + H(+)</text>
        <dbReference type="Rhea" id="RHEA:19465"/>
        <dbReference type="ChEBI" id="CHEBI:15378"/>
        <dbReference type="ChEBI" id="CHEBI:15379"/>
        <dbReference type="ChEBI" id="CHEBI:16480"/>
        <dbReference type="ChEBI" id="CHEBI:17632"/>
        <dbReference type="ChEBI" id="CHEBI:57783"/>
        <dbReference type="ChEBI" id="CHEBI:58349"/>
        <dbReference type="EC" id="1.14.12.17"/>
    </reaction>
</comment>
<dbReference type="SUPFAM" id="SSF46458">
    <property type="entry name" value="Globin-like"/>
    <property type="match status" value="1"/>
</dbReference>
<organism evidence="26 27">
    <name type="scientific">Volucribacter amazonae</name>
    <dbReference type="NCBI Taxonomy" id="256731"/>
    <lineage>
        <taxon>Bacteria</taxon>
        <taxon>Pseudomonadati</taxon>
        <taxon>Pseudomonadota</taxon>
        <taxon>Gammaproteobacteria</taxon>
        <taxon>Pasteurellales</taxon>
        <taxon>Pasteurellaceae</taxon>
        <taxon>Volucribacter</taxon>
    </lineage>
</organism>
<dbReference type="GO" id="GO:0046210">
    <property type="term" value="P:nitric oxide catabolic process"/>
    <property type="evidence" value="ECO:0007669"/>
    <property type="project" value="TreeGrafter"/>
</dbReference>
<accession>A0A9X4PB41</accession>
<evidence type="ECO:0000256" key="9">
    <source>
        <dbReference type="ARBA" id="ARBA00022621"/>
    </source>
</evidence>
<dbReference type="Gene3D" id="1.10.490.10">
    <property type="entry name" value="Globins"/>
    <property type="match status" value="1"/>
</dbReference>
<comment type="similarity">
    <text evidence="4">Belongs to the globin family. Two-domain flavohemoproteins subfamily.</text>
</comment>
<dbReference type="InterPro" id="IPR009050">
    <property type="entry name" value="Globin-like_sf"/>
</dbReference>
<comment type="cofactor">
    <cofactor evidence="2">
        <name>FAD</name>
        <dbReference type="ChEBI" id="CHEBI:57692"/>
    </cofactor>
</comment>
<comment type="cofactor">
    <cofactor evidence="1">
        <name>heme b</name>
        <dbReference type="ChEBI" id="CHEBI:60344"/>
    </cofactor>
</comment>
<dbReference type="GO" id="GO:0071949">
    <property type="term" value="F:FAD binding"/>
    <property type="evidence" value="ECO:0007669"/>
    <property type="project" value="TreeGrafter"/>
</dbReference>
<protein>
    <recommendedName>
        <fullName evidence="6">Flavohemoprotein</fullName>
        <ecNumber evidence="5">1.14.12.17</ecNumber>
    </recommendedName>
    <alternativeName>
        <fullName evidence="19">Flavohemoglobin</fullName>
    </alternativeName>
    <alternativeName>
        <fullName evidence="18">Hemoglobin-like protein</fullName>
    </alternativeName>
    <alternativeName>
        <fullName evidence="20">Nitric oxide dioxygenase</fullName>
    </alternativeName>
</protein>
<evidence type="ECO:0000256" key="15">
    <source>
        <dbReference type="ARBA" id="ARBA00023004"/>
    </source>
</evidence>
<feature type="domain" description="FAD-binding FR-type" evidence="25">
    <location>
        <begin position="153"/>
        <end position="264"/>
    </location>
</feature>
<dbReference type="GO" id="GO:0046872">
    <property type="term" value="F:metal ion binding"/>
    <property type="evidence" value="ECO:0007669"/>
    <property type="project" value="UniProtKB-KW"/>
</dbReference>
<dbReference type="InterPro" id="IPR017938">
    <property type="entry name" value="Riboflavin_synthase-like_b-brl"/>
</dbReference>
<dbReference type="InterPro" id="IPR017927">
    <property type="entry name" value="FAD-bd_FR_type"/>
</dbReference>
<dbReference type="PROSITE" id="PS01033">
    <property type="entry name" value="GLOBIN"/>
    <property type="match status" value="1"/>
</dbReference>
<evidence type="ECO:0000256" key="12">
    <source>
        <dbReference type="ARBA" id="ARBA00022827"/>
    </source>
</evidence>
<dbReference type="SUPFAM" id="SSF52343">
    <property type="entry name" value="Ferredoxin reductase-like, C-terminal NADP-linked domain"/>
    <property type="match status" value="1"/>
</dbReference>
<dbReference type="FunFam" id="2.40.30.10:FF:000034">
    <property type="entry name" value="Flavohemoprotein"/>
    <property type="match status" value="1"/>
</dbReference>
<dbReference type="FunFam" id="1.10.490.10:FF:000003">
    <property type="entry name" value="Flavohemoprotein"/>
    <property type="match status" value="1"/>
</dbReference>
<evidence type="ECO:0000256" key="18">
    <source>
        <dbReference type="ARBA" id="ARBA00030024"/>
    </source>
</evidence>
<dbReference type="AlphaFoldDB" id="A0A9X4PB41"/>
<evidence type="ECO:0000313" key="27">
    <source>
        <dbReference type="Proteomes" id="UP001155500"/>
    </source>
</evidence>
<evidence type="ECO:0000259" key="24">
    <source>
        <dbReference type="PROSITE" id="PS01033"/>
    </source>
</evidence>
<evidence type="ECO:0000256" key="21">
    <source>
        <dbReference type="ARBA" id="ARBA00048649"/>
    </source>
</evidence>
<dbReference type="EC" id="1.14.12.17" evidence="5"/>
<proteinExistence type="inferred from homology"/>
<evidence type="ECO:0000256" key="2">
    <source>
        <dbReference type="ARBA" id="ARBA00001974"/>
    </source>
</evidence>
<dbReference type="NCBIfam" id="NF009805">
    <property type="entry name" value="PRK13289.1"/>
    <property type="match status" value="1"/>
</dbReference>
<name>A0A9X4PB41_9PAST</name>
<dbReference type="SUPFAM" id="SSF63380">
    <property type="entry name" value="Riboflavin synthase domain-like"/>
    <property type="match status" value="1"/>
</dbReference>
<evidence type="ECO:0000256" key="3">
    <source>
        <dbReference type="ARBA" id="ARBA00006401"/>
    </source>
</evidence>
<dbReference type="PRINTS" id="PR00410">
    <property type="entry name" value="PHEHYDRXLASE"/>
</dbReference>
<gene>
    <name evidence="26" type="ORF">A6A20_01310</name>
</gene>
<evidence type="ECO:0000256" key="14">
    <source>
        <dbReference type="ARBA" id="ARBA00023002"/>
    </source>
</evidence>
<evidence type="ECO:0000256" key="10">
    <source>
        <dbReference type="ARBA" id="ARBA00022630"/>
    </source>
</evidence>
<dbReference type="Pfam" id="PF00042">
    <property type="entry name" value="Globin"/>
    <property type="match status" value="1"/>
</dbReference>
<keyword evidence="16" id="KW-0520">NAD</keyword>
<dbReference type="InterPro" id="IPR039261">
    <property type="entry name" value="FNR_nucleotide-bd"/>
</dbReference>
<evidence type="ECO:0000313" key="26">
    <source>
        <dbReference type="EMBL" id="MDG6894301.1"/>
    </source>
</evidence>
<evidence type="ECO:0000256" key="23">
    <source>
        <dbReference type="RuleBase" id="RU000356"/>
    </source>
</evidence>
<dbReference type="InterPro" id="IPR012292">
    <property type="entry name" value="Globin/Proto"/>
</dbReference>
<dbReference type="GO" id="GO:0019825">
    <property type="term" value="F:oxygen binding"/>
    <property type="evidence" value="ECO:0007669"/>
    <property type="project" value="InterPro"/>
</dbReference>
<sequence length="404" mass="45413">MALNKHQIELIQSTIPVLKENGADLTAYFYQRMLGNNPALKETFNLGHQRSGAQARSLAGAVLAYAENIEHLERLGSAVSLMAHKHVSLNIQPEQYAIVGENLLHSISEVLNIPMEHELIDAWAAAYQQLADILINAEAELYCQQQQTPYGWNGWKAFKIIDRQAESNEITSFYLAPVDGGKLPQYQAGQYISLRISVPELGLKQPRQYSLSDRYHPDYFRISVKNEVAHDGLAEGYVSTTLHRDYHIGDIVEVTHPTGDFVLQHQDKDTVLISAGVGVTPMIAMLNTLLAHHNPMQISFLHACRNVEALAMHQHIEQLQAQHNNLYTYLACETASDQVNIDCVGRLDLSQIDRKYLPAQADYYICGPKAFMQQQYQALRKLGIPTTQIYMELFNTGGIADIEE</sequence>
<keyword evidence="8 23" id="KW-0349">Heme</keyword>
<evidence type="ECO:0000256" key="19">
    <source>
        <dbReference type="ARBA" id="ARBA00030929"/>
    </source>
</evidence>
<dbReference type="CDD" id="cd06184">
    <property type="entry name" value="flavohem_like_fad_nad_binding"/>
    <property type="match status" value="1"/>
</dbReference>
<reference evidence="26" key="1">
    <citation type="submission" date="2016-03" db="EMBL/GenBank/DDBJ databases">
        <title>Co-evolution between Pasteurellaceae and their hosts.</title>
        <authorList>
            <person name="Hansen M.J."/>
            <person name="Bojesen A.M."/>
            <person name="Planet P."/>
        </authorList>
    </citation>
    <scope>NUCLEOTIDE SEQUENCE</scope>
    <source>
        <strain evidence="26">146/S8/89</strain>
    </source>
</reference>
<keyword evidence="14" id="KW-0560">Oxidoreductase</keyword>
<keyword evidence="13" id="KW-0521">NADP</keyword>
<keyword evidence="11" id="KW-0479">Metal-binding</keyword>
<dbReference type="PANTHER" id="PTHR43396">
    <property type="entry name" value="FLAVOHEMOPROTEIN"/>
    <property type="match status" value="1"/>
</dbReference>
<comment type="similarity">
    <text evidence="3">In the C-terminal section; belongs to the flavoprotein pyridine nucleotide cytochrome reductase family.</text>
</comment>
<dbReference type="GO" id="GO:0008941">
    <property type="term" value="F:nitric oxide dioxygenase NAD(P)H activity"/>
    <property type="evidence" value="ECO:0007669"/>
    <property type="project" value="UniProtKB-EC"/>
</dbReference>
<evidence type="ECO:0000256" key="17">
    <source>
        <dbReference type="ARBA" id="ARBA00025094"/>
    </source>
</evidence>
<evidence type="ECO:0000256" key="4">
    <source>
        <dbReference type="ARBA" id="ARBA00008414"/>
    </source>
</evidence>
<dbReference type="GO" id="GO:0020037">
    <property type="term" value="F:heme binding"/>
    <property type="evidence" value="ECO:0007669"/>
    <property type="project" value="InterPro"/>
</dbReference>
<dbReference type="PANTHER" id="PTHR43396:SF9">
    <property type="entry name" value="NITRIC OXIDE DIOXYGENASE"/>
    <property type="match status" value="1"/>
</dbReference>
<keyword evidence="15" id="KW-0408">Iron</keyword>
<evidence type="ECO:0000256" key="6">
    <source>
        <dbReference type="ARBA" id="ARBA00014637"/>
    </source>
</evidence>
<evidence type="ECO:0000256" key="11">
    <source>
        <dbReference type="ARBA" id="ARBA00022723"/>
    </source>
</evidence>
<evidence type="ECO:0000256" key="7">
    <source>
        <dbReference type="ARBA" id="ARBA00022575"/>
    </source>
</evidence>
<feature type="domain" description="Globin" evidence="24">
    <location>
        <begin position="2"/>
        <end position="139"/>
    </location>
</feature>
<dbReference type="Pfam" id="PF00175">
    <property type="entry name" value="NAD_binding_1"/>
    <property type="match status" value="1"/>
</dbReference>
<keyword evidence="9 23" id="KW-0561">Oxygen transport</keyword>
<evidence type="ECO:0000256" key="5">
    <source>
        <dbReference type="ARBA" id="ARBA00012229"/>
    </source>
</evidence>
<dbReference type="PROSITE" id="PS51384">
    <property type="entry name" value="FAD_FR"/>
    <property type="match status" value="1"/>
</dbReference>
<keyword evidence="10" id="KW-0285">Flavoprotein</keyword>
<comment type="catalytic activity">
    <reaction evidence="21">
        <text>2 nitric oxide + NADH + 2 O2 = 2 nitrate + NAD(+) + H(+)</text>
        <dbReference type="Rhea" id="RHEA:19469"/>
        <dbReference type="ChEBI" id="CHEBI:15378"/>
        <dbReference type="ChEBI" id="CHEBI:15379"/>
        <dbReference type="ChEBI" id="CHEBI:16480"/>
        <dbReference type="ChEBI" id="CHEBI:17632"/>
        <dbReference type="ChEBI" id="CHEBI:57540"/>
        <dbReference type="ChEBI" id="CHEBI:57945"/>
        <dbReference type="EC" id="1.14.12.17"/>
    </reaction>
</comment>
<comment type="caution">
    <text evidence="26">The sequence shown here is derived from an EMBL/GenBank/DDBJ whole genome shotgun (WGS) entry which is preliminary data.</text>
</comment>
<dbReference type="Proteomes" id="UP001155500">
    <property type="component" value="Unassembled WGS sequence"/>
</dbReference>
<dbReference type="InterPro" id="IPR001433">
    <property type="entry name" value="OxRdtase_FAD/NAD-bd"/>
</dbReference>
<keyword evidence="23" id="KW-0813">Transport</keyword>
<keyword evidence="7" id="KW-0216">Detoxification</keyword>
<dbReference type="Gene3D" id="2.40.30.10">
    <property type="entry name" value="Translation factors"/>
    <property type="match status" value="1"/>
</dbReference>
<evidence type="ECO:0000256" key="1">
    <source>
        <dbReference type="ARBA" id="ARBA00001970"/>
    </source>
</evidence>
<evidence type="ECO:0000256" key="22">
    <source>
        <dbReference type="ARBA" id="ARBA00049433"/>
    </source>
</evidence>
<comment type="function">
    <text evidence="17">Is involved in NO detoxification in an aerobic process, termed nitric oxide dioxygenase (NOD) reaction that utilizes O(2) and NAD(P)H to convert NO to nitrate, which protects the bacterium from various noxious nitrogen compounds. Therefore, plays a central role in the inducible response to nitrosative stress.</text>
</comment>
<evidence type="ECO:0000256" key="16">
    <source>
        <dbReference type="ARBA" id="ARBA00023027"/>
    </source>
</evidence>
<dbReference type="GO" id="GO:0071500">
    <property type="term" value="P:cellular response to nitrosative stress"/>
    <property type="evidence" value="ECO:0007669"/>
    <property type="project" value="TreeGrafter"/>
</dbReference>
<dbReference type="InterPro" id="IPR000971">
    <property type="entry name" value="Globin"/>
</dbReference>
<evidence type="ECO:0000256" key="8">
    <source>
        <dbReference type="ARBA" id="ARBA00022617"/>
    </source>
</evidence>
<dbReference type="RefSeq" id="WP_279571786.1">
    <property type="nucleotide sequence ID" value="NZ_LWID01000001.1"/>
</dbReference>
<evidence type="ECO:0000256" key="13">
    <source>
        <dbReference type="ARBA" id="ARBA00022857"/>
    </source>
</evidence>
<keyword evidence="12" id="KW-0274">FAD</keyword>
<dbReference type="GO" id="GO:0005344">
    <property type="term" value="F:oxygen carrier activity"/>
    <property type="evidence" value="ECO:0007669"/>
    <property type="project" value="UniProtKB-KW"/>
</dbReference>
<dbReference type="Gene3D" id="3.40.50.80">
    <property type="entry name" value="Nucleotide-binding domain of ferredoxin-NADP reductase (FNR) module"/>
    <property type="match status" value="1"/>
</dbReference>
<evidence type="ECO:0000256" key="20">
    <source>
        <dbReference type="ARBA" id="ARBA00033187"/>
    </source>
</evidence>
<keyword evidence="26" id="KW-0223">Dioxygenase</keyword>
<dbReference type="GO" id="GO:0009636">
    <property type="term" value="P:response to toxic substance"/>
    <property type="evidence" value="ECO:0007669"/>
    <property type="project" value="UniProtKB-KW"/>
</dbReference>